<keyword evidence="1 2" id="KW-0378">Hydrolase</keyword>
<gene>
    <name evidence="2" type="ORF">B6F84_02950</name>
</gene>
<dbReference type="OrthoDB" id="35343at2157"/>
<evidence type="ECO:0000256" key="1">
    <source>
        <dbReference type="ARBA" id="ARBA00022801"/>
    </source>
</evidence>
<evidence type="ECO:0000313" key="2">
    <source>
        <dbReference type="EMBL" id="ARM75089.1"/>
    </source>
</evidence>
<dbReference type="STRING" id="282676.B6F84_02950"/>
<proteinExistence type="predicted"/>
<accession>A0A1W6JXV5</accession>
<dbReference type="GeneID" id="41589843"/>
<dbReference type="Gene3D" id="2.30.40.10">
    <property type="entry name" value="Urease, subunit C, domain 1"/>
    <property type="match status" value="1"/>
</dbReference>
<dbReference type="SUPFAM" id="SSF51338">
    <property type="entry name" value="Composite domain of metallo-dependent hydrolases"/>
    <property type="match status" value="1"/>
</dbReference>
<dbReference type="KEGG" id="aman:B6F84_02950"/>
<dbReference type="RefSeq" id="WP_148690847.1">
    <property type="nucleotide sequence ID" value="NZ_CP020477.1"/>
</dbReference>
<dbReference type="SUPFAM" id="SSF51556">
    <property type="entry name" value="Metallo-dependent hydrolases"/>
    <property type="match status" value="1"/>
</dbReference>
<dbReference type="Gene3D" id="3.20.20.140">
    <property type="entry name" value="Metal-dependent hydrolases"/>
    <property type="match status" value="1"/>
</dbReference>
<evidence type="ECO:0000313" key="3">
    <source>
        <dbReference type="Proteomes" id="UP000193404"/>
    </source>
</evidence>
<dbReference type="InterPro" id="IPR032466">
    <property type="entry name" value="Metal_Hydrolase"/>
</dbReference>
<keyword evidence="3" id="KW-1185">Reference proteome</keyword>
<dbReference type="PANTHER" id="PTHR43794">
    <property type="entry name" value="AMINOHYDROLASE SSNA-RELATED"/>
    <property type="match status" value="1"/>
</dbReference>
<dbReference type="EMBL" id="CP020477">
    <property type="protein sequence ID" value="ARM75089.1"/>
    <property type="molecule type" value="Genomic_DNA"/>
</dbReference>
<organism evidence="2 3">
    <name type="scientific">Acidianus manzaensis</name>
    <dbReference type="NCBI Taxonomy" id="282676"/>
    <lineage>
        <taxon>Archaea</taxon>
        <taxon>Thermoproteota</taxon>
        <taxon>Thermoprotei</taxon>
        <taxon>Sulfolobales</taxon>
        <taxon>Sulfolobaceae</taxon>
        <taxon>Acidianus</taxon>
    </lineage>
</organism>
<reference evidence="2 3" key="1">
    <citation type="submission" date="2017-03" db="EMBL/GenBank/DDBJ databases">
        <title>Sulfur activation and transportation mechanism of thermophilic Archaea Acidianus manzaensis YN-25.</title>
        <authorList>
            <person name="Ma Y."/>
            <person name="Yang Y."/>
            <person name="Xia J."/>
        </authorList>
    </citation>
    <scope>NUCLEOTIDE SEQUENCE [LARGE SCALE GENOMIC DNA]</scope>
    <source>
        <strain evidence="2 3">YN-25</strain>
    </source>
</reference>
<dbReference type="AlphaFoldDB" id="A0A1W6JXV5"/>
<dbReference type="PANTHER" id="PTHR43794:SF11">
    <property type="entry name" value="AMIDOHYDROLASE-RELATED DOMAIN-CONTAINING PROTEIN"/>
    <property type="match status" value="1"/>
</dbReference>
<dbReference type="Proteomes" id="UP000193404">
    <property type="component" value="Chromosome"/>
</dbReference>
<dbReference type="InterPro" id="IPR050287">
    <property type="entry name" value="MTA/SAH_deaminase"/>
</dbReference>
<dbReference type="GO" id="GO:0016810">
    <property type="term" value="F:hydrolase activity, acting on carbon-nitrogen (but not peptide) bonds"/>
    <property type="evidence" value="ECO:0007669"/>
    <property type="project" value="InterPro"/>
</dbReference>
<sequence>MKILIKAGIAFTKDGPTNNVNIGMSDGKIEAISKKEIEEYYDAELSIGGDNRLVSPGFITTQTFIQLYPFRYRIFSGKSNANDIVSSLTGKDAYYFSLLASYHLLRSGVTTAVITEPFVEHAARAMKLVGIRPIITAEVNCIWSKGDWKRNFESLYSKWKSKDNSGIILKLCDEAEAEEVFSISRDYKLPVLVDRTVNLANVKGDLSPYIIALGGGSRKDLEIIQKNSLRLSFTPSLEVCKFTLGSYKPSISLDLTPKFDIRNELSISTSRLLLTAEESVKSVIEWGYNQLNLNSSLDIGNTTDLVIFEADEPPSYPIDMQMPFESLIFSSYNLETVIVNGEAVLDGGVPLNVGEKDISEANEKVKEFDERRKMEKD</sequence>
<dbReference type="InterPro" id="IPR011059">
    <property type="entry name" value="Metal-dep_hydrolase_composite"/>
</dbReference>
<protein>
    <submittedName>
        <fullName evidence="2">Amidohydrolase</fullName>
    </submittedName>
</protein>
<name>A0A1W6JXV5_9CREN</name>